<keyword evidence="2" id="KW-1185">Reference proteome</keyword>
<gene>
    <name evidence="1" type="ORF">JTE90_028404</name>
</gene>
<proteinExistence type="predicted"/>
<dbReference type="AlphaFoldDB" id="A0AAV6VGN2"/>
<dbReference type="EMBL" id="JAFNEN010000090">
    <property type="protein sequence ID" value="KAG8195253.1"/>
    <property type="molecule type" value="Genomic_DNA"/>
</dbReference>
<comment type="caution">
    <text evidence="1">The sequence shown here is derived from an EMBL/GenBank/DDBJ whole genome shotgun (WGS) entry which is preliminary data.</text>
</comment>
<evidence type="ECO:0000313" key="2">
    <source>
        <dbReference type="Proteomes" id="UP000827092"/>
    </source>
</evidence>
<accession>A0AAV6VGN2</accession>
<reference evidence="1 2" key="1">
    <citation type="journal article" date="2022" name="Nat. Ecol. Evol.">
        <title>A masculinizing supergene underlies an exaggerated male reproductive morph in a spider.</title>
        <authorList>
            <person name="Hendrickx F."/>
            <person name="De Corte Z."/>
            <person name="Sonet G."/>
            <person name="Van Belleghem S.M."/>
            <person name="Kostlbacher S."/>
            <person name="Vangestel C."/>
        </authorList>
    </citation>
    <scope>NUCLEOTIDE SEQUENCE [LARGE SCALE GENOMIC DNA]</scope>
    <source>
        <strain evidence="1">W744_W776</strain>
    </source>
</reference>
<name>A0AAV6VGN2_9ARAC</name>
<dbReference type="Proteomes" id="UP000827092">
    <property type="component" value="Unassembled WGS sequence"/>
</dbReference>
<evidence type="ECO:0000313" key="1">
    <source>
        <dbReference type="EMBL" id="KAG8195253.1"/>
    </source>
</evidence>
<sequence length="67" mass="7796">MFPRGRNKLDAIDLQYNMISTLPNACFFRHARSQICVSRGKMIAVLARSHFQPVLYHSFFHLDSRGK</sequence>
<protein>
    <submittedName>
        <fullName evidence="1">Uncharacterized protein</fullName>
    </submittedName>
</protein>
<organism evidence="1 2">
    <name type="scientific">Oedothorax gibbosus</name>
    <dbReference type="NCBI Taxonomy" id="931172"/>
    <lineage>
        <taxon>Eukaryota</taxon>
        <taxon>Metazoa</taxon>
        <taxon>Ecdysozoa</taxon>
        <taxon>Arthropoda</taxon>
        <taxon>Chelicerata</taxon>
        <taxon>Arachnida</taxon>
        <taxon>Araneae</taxon>
        <taxon>Araneomorphae</taxon>
        <taxon>Entelegynae</taxon>
        <taxon>Araneoidea</taxon>
        <taxon>Linyphiidae</taxon>
        <taxon>Erigoninae</taxon>
        <taxon>Oedothorax</taxon>
    </lineage>
</organism>